<dbReference type="SMART" id="SM00275">
    <property type="entry name" value="G_alpha"/>
    <property type="match status" value="1"/>
</dbReference>
<dbReference type="InterPro" id="IPR027417">
    <property type="entry name" value="P-loop_NTPase"/>
</dbReference>
<keyword evidence="2 5" id="KW-0547">Nucleotide-binding</keyword>
<protein>
    <submittedName>
        <fullName evidence="8">Guanine nucleotide-binding protein alpha-4 subunit</fullName>
    </submittedName>
</protein>
<dbReference type="PRINTS" id="PR00318">
    <property type="entry name" value="GPROTEINA"/>
</dbReference>
<dbReference type="GO" id="GO:0005834">
    <property type="term" value="C:heterotrimeric G-protein complex"/>
    <property type="evidence" value="ECO:0007669"/>
    <property type="project" value="TreeGrafter"/>
</dbReference>
<evidence type="ECO:0000256" key="1">
    <source>
        <dbReference type="ARBA" id="ARBA00022723"/>
    </source>
</evidence>
<dbReference type="GO" id="GO:0005525">
    <property type="term" value="F:GTP binding"/>
    <property type="evidence" value="ECO:0007669"/>
    <property type="project" value="UniProtKB-KW"/>
</dbReference>
<feature type="binding site" evidence="5">
    <location>
        <begin position="226"/>
        <end position="232"/>
    </location>
    <ligand>
        <name>GTP</name>
        <dbReference type="ChEBI" id="CHEBI:37565"/>
    </ligand>
</feature>
<dbReference type="InterPro" id="IPR001019">
    <property type="entry name" value="Gprotein_alpha_su"/>
</dbReference>
<dbReference type="SUPFAM" id="SSF47895">
    <property type="entry name" value="Transducin (alpha subunit), insertion domain"/>
    <property type="match status" value="1"/>
</dbReference>
<dbReference type="GO" id="GO:0001664">
    <property type="term" value="F:G protein-coupled receptor binding"/>
    <property type="evidence" value="ECO:0007669"/>
    <property type="project" value="TreeGrafter"/>
</dbReference>
<dbReference type="SUPFAM" id="SSF52540">
    <property type="entry name" value="P-loop containing nucleoside triphosphate hydrolases"/>
    <property type="match status" value="1"/>
</dbReference>
<dbReference type="GO" id="GO:0046872">
    <property type="term" value="F:metal ion binding"/>
    <property type="evidence" value="ECO:0007669"/>
    <property type="project" value="UniProtKB-KW"/>
</dbReference>
<dbReference type="AlphaFoldDB" id="A0A8H6MDK1"/>
<dbReference type="GO" id="GO:0003924">
    <property type="term" value="F:GTPase activity"/>
    <property type="evidence" value="ECO:0007669"/>
    <property type="project" value="InterPro"/>
</dbReference>
<dbReference type="InterPro" id="IPR011025">
    <property type="entry name" value="GproteinA_insert"/>
</dbReference>
<proteinExistence type="predicted"/>
<feature type="binding site" evidence="5">
    <location>
        <begin position="336"/>
        <end position="339"/>
    </location>
    <ligand>
        <name>GTP</name>
        <dbReference type="ChEBI" id="CHEBI:37565"/>
    </ligand>
</feature>
<evidence type="ECO:0000313" key="9">
    <source>
        <dbReference type="Proteomes" id="UP000521943"/>
    </source>
</evidence>
<dbReference type="PANTHER" id="PTHR10218">
    <property type="entry name" value="GTP-BINDING PROTEIN ALPHA SUBUNIT"/>
    <property type="match status" value="1"/>
</dbReference>
<evidence type="ECO:0000256" key="6">
    <source>
        <dbReference type="PIRSR" id="PIRSR601019-2"/>
    </source>
</evidence>
<dbReference type="PANTHER" id="PTHR10218:SF360">
    <property type="entry name" value="GUANINE NUCLEOTIDE-BINDING PROTEIN SUBUNIT ALPHA HOMOLOG"/>
    <property type="match status" value="1"/>
</dbReference>
<dbReference type="Pfam" id="PF00503">
    <property type="entry name" value="G-alpha"/>
    <property type="match status" value="1"/>
</dbReference>
<dbReference type="Proteomes" id="UP000521943">
    <property type="component" value="Unassembled WGS sequence"/>
</dbReference>
<sequence length="421" mass="46993">MLILNHYADFQLMNSPKAFREERASWRAVVQLNVVRSVRTILGVLSEASGPTSSTPKPASPVISEDGSSSSGLSPGLRKLMMRLAPLQQVEESLLRKLSPAGSGEDEATHLAQVEDLPYSARLGKVRSEVAVHSGSQWKGAFARLVTSVRTSVDSNLDDDFGSDPNDPAVVLNACTQDIFQLWTNPTVQAILTAHNLRLEDKAGFFLDSLERVTSLKYVPTDDDILRARLKTLGVSEHRFRFKNTGDYSFLIHKKATLVSSDWRIFDVGGARSLVSAWAPYFDNMDAIIFLAPISAFDEALAEEPSVNRLEDSILLWKAMISNPLLEKAQTVLFLNKIDLLRAKLQDGVRFAHYVTSYGERPNDYESVSAYMRKKFCTILPGQRVLYCHLTTMTDVRLMQDILNNVKDIVLRQNLQNSSLL</sequence>
<comment type="caution">
    <text evidence="8">The sequence shown here is derived from an EMBL/GenBank/DDBJ whole genome shotgun (WGS) entry which is preliminary data.</text>
</comment>
<evidence type="ECO:0000256" key="7">
    <source>
        <dbReference type="SAM" id="MobiDB-lite"/>
    </source>
</evidence>
<dbReference type="EMBL" id="JACGCI010000013">
    <property type="protein sequence ID" value="KAF6760112.1"/>
    <property type="molecule type" value="Genomic_DNA"/>
</dbReference>
<evidence type="ECO:0000313" key="8">
    <source>
        <dbReference type="EMBL" id="KAF6760112.1"/>
    </source>
</evidence>
<evidence type="ECO:0000256" key="4">
    <source>
        <dbReference type="ARBA" id="ARBA00023224"/>
    </source>
</evidence>
<dbReference type="GO" id="GO:0007188">
    <property type="term" value="P:adenylate cyclase-modulating G protein-coupled receptor signaling pathway"/>
    <property type="evidence" value="ECO:0007669"/>
    <property type="project" value="TreeGrafter"/>
</dbReference>
<dbReference type="GO" id="GO:0005737">
    <property type="term" value="C:cytoplasm"/>
    <property type="evidence" value="ECO:0007669"/>
    <property type="project" value="TreeGrafter"/>
</dbReference>
<keyword evidence="3 5" id="KW-0342">GTP-binding</keyword>
<keyword evidence="4" id="KW-0807">Transducer</keyword>
<evidence type="ECO:0000256" key="3">
    <source>
        <dbReference type="ARBA" id="ARBA00023134"/>
    </source>
</evidence>
<evidence type="ECO:0000256" key="2">
    <source>
        <dbReference type="ARBA" id="ARBA00022741"/>
    </source>
</evidence>
<name>A0A8H6MDK1_9AGAR</name>
<evidence type="ECO:0000256" key="5">
    <source>
        <dbReference type="PIRSR" id="PIRSR601019-1"/>
    </source>
</evidence>
<reference evidence="8 9" key="1">
    <citation type="submission" date="2020-07" db="EMBL/GenBank/DDBJ databases">
        <title>Comparative genomics of pyrophilous fungi reveals a link between fire events and developmental genes.</title>
        <authorList>
            <consortium name="DOE Joint Genome Institute"/>
            <person name="Steindorff A.S."/>
            <person name="Carver A."/>
            <person name="Calhoun S."/>
            <person name="Stillman K."/>
            <person name="Liu H."/>
            <person name="Lipzen A."/>
            <person name="Pangilinan J."/>
            <person name="Labutti K."/>
            <person name="Bruns T.D."/>
            <person name="Grigoriev I.V."/>
        </authorList>
    </citation>
    <scope>NUCLEOTIDE SEQUENCE [LARGE SCALE GENOMIC DNA]</scope>
    <source>
        <strain evidence="8 9">CBS 144469</strain>
    </source>
</reference>
<accession>A0A8H6MDK1</accession>
<dbReference type="GO" id="GO:0031683">
    <property type="term" value="F:G-protein beta/gamma-subunit complex binding"/>
    <property type="evidence" value="ECO:0007669"/>
    <property type="project" value="InterPro"/>
</dbReference>
<gene>
    <name evidence="8" type="ORF">DFP72DRAFT_883250</name>
</gene>
<dbReference type="OrthoDB" id="5817230at2759"/>
<keyword evidence="1 6" id="KW-0479">Metal-binding</keyword>
<dbReference type="FunFam" id="3.40.50.300:FF:000692">
    <property type="entry name" value="Guanine nucleotide-binding protein subunit alpha"/>
    <property type="match status" value="1"/>
</dbReference>
<dbReference type="Gene3D" id="3.40.50.300">
    <property type="entry name" value="P-loop containing nucleotide triphosphate hydrolases"/>
    <property type="match status" value="1"/>
</dbReference>
<keyword evidence="6" id="KW-0460">Magnesium</keyword>
<dbReference type="PROSITE" id="PS51882">
    <property type="entry name" value="G_ALPHA"/>
    <property type="match status" value="1"/>
</dbReference>
<feature type="region of interest" description="Disordered" evidence="7">
    <location>
        <begin position="47"/>
        <end position="75"/>
    </location>
</feature>
<keyword evidence="9" id="KW-1185">Reference proteome</keyword>
<feature type="binding site" evidence="6">
    <location>
        <position position="232"/>
    </location>
    <ligand>
        <name>Mg(2+)</name>
        <dbReference type="ChEBI" id="CHEBI:18420"/>
    </ligand>
</feature>
<organism evidence="8 9">
    <name type="scientific">Ephemerocybe angulata</name>
    <dbReference type="NCBI Taxonomy" id="980116"/>
    <lineage>
        <taxon>Eukaryota</taxon>
        <taxon>Fungi</taxon>
        <taxon>Dikarya</taxon>
        <taxon>Basidiomycota</taxon>
        <taxon>Agaricomycotina</taxon>
        <taxon>Agaricomycetes</taxon>
        <taxon>Agaricomycetidae</taxon>
        <taxon>Agaricales</taxon>
        <taxon>Agaricineae</taxon>
        <taxon>Psathyrellaceae</taxon>
        <taxon>Ephemerocybe</taxon>
    </lineage>
</organism>